<proteinExistence type="predicted"/>
<dbReference type="Pfam" id="PF08395">
    <property type="entry name" value="7tm_7"/>
    <property type="match status" value="1"/>
</dbReference>
<name>A0AAN7SLS9_9COLE</name>
<protein>
    <submittedName>
        <fullName evidence="7">Uncharacterized protein</fullName>
    </submittedName>
</protein>
<gene>
    <name evidence="7" type="ORF">RN001_013888</name>
</gene>
<keyword evidence="3 6" id="KW-0812">Transmembrane</keyword>
<dbReference type="GO" id="GO:0005886">
    <property type="term" value="C:plasma membrane"/>
    <property type="evidence" value="ECO:0007669"/>
    <property type="project" value="UniProtKB-SubCell"/>
</dbReference>
<comment type="subcellular location">
    <subcellularLocation>
        <location evidence="1">Cell membrane</location>
        <topology evidence="1">Multi-pass membrane protein</topology>
    </subcellularLocation>
</comment>
<feature type="transmembrane region" description="Helical" evidence="6">
    <location>
        <begin position="191"/>
        <end position="210"/>
    </location>
</feature>
<evidence type="ECO:0000256" key="4">
    <source>
        <dbReference type="ARBA" id="ARBA00022989"/>
    </source>
</evidence>
<evidence type="ECO:0000313" key="8">
    <source>
        <dbReference type="Proteomes" id="UP001353858"/>
    </source>
</evidence>
<reference evidence="8" key="1">
    <citation type="submission" date="2023-01" db="EMBL/GenBank/DDBJ databases">
        <title>Key to firefly adult light organ development and bioluminescence: homeobox transcription factors regulate luciferase expression and transportation to peroxisome.</title>
        <authorList>
            <person name="Fu X."/>
        </authorList>
    </citation>
    <scope>NUCLEOTIDE SEQUENCE [LARGE SCALE GENOMIC DNA]</scope>
</reference>
<dbReference type="AlphaFoldDB" id="A0AAN7SLS9"/>
<dbReference type="EMBL" id="JARPUR010000006">
    <property type="protein sequence ID" value="KAK4874528.1"/>
    <property type="molecule type" value="Genomic_DNA"/>
</dbReference>
<accession>A0AAN7SLS9</accession>
<evidence type="ECO:0000256" key="2">
    <source>
        <dbReference type="ARBA" id="ARBA00022475"/>
    </source>
</evidence>
<keyword evidence="8" id="KW-1185">Reference proteome</keyword>
<dbReference type="GO" id="GO:0050909">
    <property type="term" value="P:sensory perception of taste"/>
    <property type="evidence" value="ECO:0007669"/>
    <property type="project" value="InterPro"/>
</dbReference>
<keyword evidence="2" id="KW-1003">Cell membrane</keyword>
<dbReference type="Proteomes" id="UP001353858">
    <property type="component" value="Unassembled WGS sequence"/>
</dbReference>
<organism evidence="7 8">
    <name type="scientific">Aquatica leii</name>
    <dbReference type="NCBI Taxonomy" id="1421715"/>
    <lineage>
        <taxon>Eukaryota</taxon>
        <taxon>Metazoa</taxon>
        <taxon>Ecdysozoa</taxon>
        <taxon>Arthropoda</taxon>
        <taxon>Hexapoda</taxon>
        <taxon>Insecta</taxon>
        <taxon>Pterygota</taxon>
        <taxon>Neoptera</taxon>
        <taxon>Endopterygota</taxon>
        <taxon>Coleoptera</taxon>
        <taxon>Polyphaga</taxon>
        <taxon>Elateriformia</taxon>
        <taxon>Elateroidea</taxon>
        <taxon>Lampyridae</taxon>
        <taxon>Luciolinae</taxon>
        <taxon>Aquatica</taxon>
    </lineage>
</organism>
<dbReference type="InterPro" id="IPR013604">
    <property type="entry name" value="7TM_chemorcpt"/>
</dbReference>
<evidence type="ECO:0000313" key="7">
    <source>
        <dbReference type="EMBL" id="KAK4874528.1"/>
    </source>
</evidence>
<evidence type="ECO:0000256" key="1">
    <source>
        <dbReference type="ARBA" id="ARBA00004651"/>
    </source>
</evidence>
<keyword evidence="5 6" id="KW-0472">Membrane</keyword>
<keyword evidence="4 6" id="KW-1133">Transmembrane helix</keyword>
<comment type="caution">
    <text evidence="7">The sequence shown here is derived from an EMBL/GenBank/DDBJ whole genome shotgun (WGS) entry which is preliminary data.</text>
</comment>
<evidence type="ECO:0000256" key="6">
    <source>
        <dbReference type="SAM" id="Phobius"/>
    </source>
</evidence>
<sequence length="216" mass="23691">MQQIKSEDILSFLFKYPISKLSAAETAQVETLIIALNLHKPVLNASDIFLVGTRLLASSEDILSFLFKYPISKLSAAETAQVETLIIALNLHKPVLNASDIFLVGTRLLASVETLIIAINLDKPVLNASDIFVVGSRLLASTEDILSFLFKYPVSKLSATDTTQIEMLIVTLNLHKPVLNASDMFVVSTRLLASVFGTVVTYVLVALQFYSTRTKT</sequence>
<evidence type="ECO:0000256" key="3">
    <source>
        <dbReference type="ARBA" id="ARBA00022692"/>
    </source>
</evidence>
<evidence type="ECO:0000256" key="5">
    <source>
        <dbReference type="ARBA" id="ARBA00023136"/>
    </source>
</evidence>